<keyword evidence="1" id="KW-0175">Coiled coil</keyword>
<accession>A0A0F9EX65</accession>
<protein>
    <submittedName>
        <fullName evidence="2">Uncharacterized protein</fullName>
    </submittedName>
</protein>
<sequence length="52" mass="6469">MVMMEKEMEKRNFLNWYCLYATTEEIEKAKRTYKEALERLINEYSDEIEKIN</sequence>
<evidence type="ECO:0000256" key="1">
    <source>
        <dbReference type="SAM" id="Coils"/>
    </source>
</evidence>
<proteinExistence type="predicted"/>
<organism evidence="2">
    <name type="scientific">marine sediment metagenome</name>
    <dbReference type="NCBI Taxonomy" id="412755"/>
    <lineage>
        <taxon>unclassified sequences</taxon>
        <taxon>metagenomes</taxon>
        <taxon>ecological metagenomes</taxon>
    </lineage>
</organism>
<evidence type="ECO:0000313" key="2">
    <source>
        <dbReference type="EMBL" id="KKL70821.1"/>
    </source>
</evidence>
<feature type="coiled-coil region" evidence="1">
    <location>
        <begin position="19"/>
        <end position="50"/>
    </location>
</feature>
<gene>
    <name evidence="2" type="ORF">LCGC14_2101080</name>
</gene>
<reference evidence="2" key="1">
    <citation type="journal article" date="2015" name="Nature">
        <title>Complex archaea that bridge the gap between prokaryotes and eukaryotes.</title>
        <authorList>
            <person name="Spang A."/>
            <person name="Saw J.H."/>
            <person name="Jorgensen S.L."/>
            <person name="Zaremba-Niedzwiedzka K."/>
            <person name="Martijn J."/>
            <person name="Lind A.E."/>
            <person name="van Eijk R."/>
            <person name="Schleper C."/>
            <person name="Guy L."/>
            <person name="Ettema T.J."/>
        </authorList>
    </citation>
    <scope>NUCLEOTIDE SEQUENCE</scope>
</reference>
<comment type="caution">
    <text evidence="2">The sequence shown here is derived from an EMBL/GenBank/DDBJ whole genome shotgun (WGS) entry which is preliminary data.</text>
</comment>
<dbReference type="EMBL" id="LAZR01025781">
    <property type="protein sequence ID" value="KKL70821.1"/>
    <property type="molecule type" value="Genomic_DNA"/>
</dbReference>
<dbReference type="AlphaFoldDB" id="A0A0F9EX65"/>
<name>A0A0F9EX65_9ZZZZ</name>